<dbReference type="PANTHER" id="PTHR43537:SF5">
    <property type="entry name" value="UXU OPERON TRANSCRIPTIONAL REGULATOR"/>
    <property type="match status" value="1"/>
</dbReference>
<dbReference type="Pfam" id="PF00392">
    <property type="entry name" value="GntR"/>
    <property type="match status" value="1"/>
</dbReference>
<dbReference type="SUPFAM" id="SSF48008">
    <property type="entry name" value="GntR ligand-binding domain-like"/>
    <property type="match status" value="1"/>
</dbReference>
<dbReference type="InterPro" id="IPR036388">
    <property type="entry name" value="WH-like_DNA-bd_sf"/>
</dbReference>
<dbReference type="Gene3D" id="1.20.120.530">
    <property type="entry name" value="GntR ligand-binding domain-like"/>
    <property type="match status" value="1"/>
</dbReference>
<dbReference type="InterPro" id="IPR036390">
    <property type="entry name" value="WH_DNA-bd_sf"/>
</dbReference>
<keyword evidence="2" id="KW-0238">DNA-binding</keyword>
<dbReference type="AlphaFoldDB" id="A0A3D8MEG5"/>
<dbReference type="InterPro" id="IPR008920">
    <property type="entry name" value="TF_FadR/GntR_C"/>
</dbReference>
<keyword evidence="1" id="KW-0805">Transcription regulation</keyword>
<dbReference type="SMART" id="SM00895">
    <property type="entry name" value="FCD"/>
    <property type="match status" value="1"/>
</dbReference>
<name>A0A3D8MEG5_9ALTE</name>
<dbReference type="Pfam" id="PF07729">
    <property type="entry name" value="FCD"/>
    <property type="match status" value="1"/>
</dbReference>
<protein>
    <submittedName>
        <fullName evidence="5">FadR family transcriptional regulator</fullName>
    </submittedName>
</protein>
<gene>
    <name evidence="5" type="ORF">DXV75_01435</name>
</gene>
<organism evidence="5 6">
    <name type="scientific">Alteromonas aestuariivivens</name>
    <dbReference type="NCBI Taxonomy" id="1938339"/>
    <lineage>
        <taxon>Bacteria</taxon>
        <taxon>Pseudomonadati</taxon>
        <taxon>Pseudomonadota</taxon>
        <taxon>Gammaproteobacteria</taxon>
        <taxon>Alteromonadales</taxon>
        <taxon>Alteromonadaceae</taxon>
        <taxon>Alteromonas/Salinimonas group</taxon>
        <taxon>Alteromonas</taxon>
    </lineage>
</organism>
<evidence type="ECO:0000256" key="2">
    <source>
        <dbReference type="ARBA" id="ARBA00023125"/>
    </source>
</evidence>
<keyword evidence="6" id="KW-1185">Reference proteome</keyword>
<reference evidence="6" key="1">
    <citation type="submission" date="2018-08" db="EMBL/GenBank/DDBJ databases">
        <authorList>
            <person name="Zhang J."/>
            <person name="Du Z.-J."/>
        </authorList>
    </citation>
    <scope>NUCLEOTIDE SEQUENCE [LARGE SCALE GENOMIC DNA]</scope>
    <source>
        <strain evidence="6">KCTC 52655</strain>
    </source>
</reference>
<dbReference type="Proteomes" id="UP000256561">
    <property type="component" value="Unassembled WGS sequence"/>
</dbReference>
<dbReference type="GO" id="GO:0003677">
    <property type="term" value="F:DNA binding"/>
    <property type="evidence" value="ECO:0007669"/>
    <property type="project" value="UniProtKB-KW"/>
</dbReference>
<keyword evidence="3" id="KW-0804">Transcription</keyword>
<evidence type="ECO:0000256" key="3">
    <source>
        <dbReference type="ARBA" id="ARBA00023163"/>
    </source>
</evidence>
<dbReference type="EMBL" id="QRHA01000001">
    <property type="protein sequence ID" value="RDV29153.1"/>
    <property type="molecule type" value="Genomic_DNA"/>
</dbReference>
<dbReference type="CDD" id="cd07377">
    <property type="entry name" value="WHTH_GntR"/>
    <property type="match status" value="1"/>
</dbReference>
<evidence type="ECO:0000256" key="1">
    <source>
        <dbReference type="ARBA" id="ARBA00023015"/>
    </source>
</evidence>
<dbReference type="OrthoDB" id="5450856at2"/>
<dbReference type="PROSITE" id="PS50949">
    <property type="entry name" value="HTH_GNTR"/>
    <property type="match status" value="1"/>
</dbReference>
<comment type="caution">
    <text evidence="5">The sequence shown here is derived from an EMBL/GenBank/DDBJ whole genome shotgun (WGS) entry which is preliminary data.</text>
</comment>
<proteinExistence type="predicted"/>
<evidence type="ECO:0000313" key="5">
    <source>
        <dbReference type="EMBL" id="RDV29153.1"/>
    </source>
</evidence>
<evidence type="ECO:0000259" key="4">
    <source>
        <dbReference type="PROSITE" id="PS50949"/>
    </source>
</evidence>
<dbReference type="SUPFAM" id="SSF46785">
    <property type="entry name" value="Winged helix' DNA-binding domain"/>
    <property type="match status" value="1"/>
</dbReference>
<dbReference type="PANTHER" id="PTHR43537">
    <property type="entry name" value="TRANSCRIPTIONAL REGULATOR, GNTR FAMILY"/>
    <property type="match status" value="1"/>
</dbReference>
<dbReference type="PRINTS" id="PR00035">
    <property type="entry name" value="HTHGNTR"/>
</dbReference>
<dbReference type="InterPro" id="IPR000524">
    <property type="entry name" value="Tscrpt_reg_HTH_GntR"/>
</dbReference>
<dbReference type="RefSeq" id="WP_115591443.1">
    <property type="nucleotide sequence ID" value="NZ_QRHA01000001.1"/>
</dbReference>
<dbReference type="GO" id="GO:0003700">
    <property type="term" value="F:DNA-binding transcription factor activity"/>
    <property type="evidence" value="ECO:0007669"/>
    <property type="project" value="InterPro"/>
</dbReference>
<accession>A0A3D8MEG5</accession>
<dbReference type="InterPro" id="IPR011711">
    <property type="entry name" value="GntR_C"/>
</dbReference>
<feature type="domain" description="HTH gntR-type" evidence="4">
    <location>
        <begin position="16"/>
        <end position="84"/>
    </location>
</feature>
<dbReference type="Gene3D" id="1.10.10.10">
    <property type="entry name" value="Winged helix-like DNA-binding domain superfamily/Winged helix DNA-binding domain"/>
    <property type="match status" value="1"/>
</dbReference>
<dbReference type="SMART" id="SM00345">
    <property type="entry name" value="HTH_GNTR"/>
    <property type="match status" value="1"/>
</dbReference>
<evidence type="ECO:0000313" key="6">
    <source>
        <dbReference type="Proteomes" id="UP000256561"/>
    </source>
</evidence>
<sequence length="247" mass="27351">MEKTQGNISLGRVSSSSLTSELTAKLRSYIQSQQVKVGDKLPTEKAIAEEAGVSRTVVREALARLSAEGLIDVRRGVGVYVLSKSPSRAFHISSTELNIAENACQLLEIRMAVETEMAGLAAERRTESMATKLQELQDEFGARLTLGESLIDEDFQLHLCIAEASQNSYFERFLQFIGKQMIPDRTVAMAAAAEHMTIIDYLHLIHEEHQDIVDAIISQDKPAAQAAARKHIGNSLQRYRKVLKNKA</sequence>